<proteinExistence type="predicted"/>
<dbReference type="InterPro" id="IPR037171">
    <property type="entry name" value="NagB/RpiA_transferase-like"/>
</dbReference>
<dbReference type="AlphaFoldDB" id="A0A7J4JEB8"/>
<accession>A0A7J4JEB8</accession>
<organism evidence="1 2">
    <name type="scientific">Candidatus Iainarchaeum sp</name>
    <dbReference type="NCBI Taxonomy" id="3101447"/>
    <lineage>
        <taxon>Archaea</taxon>
        <taxon>Candidatus Iainarchaeota</taxon>
        <taxon>Candidatus Iainarchaeia</taxon>
        <taxon>Candidatus Iainarchaeales</taxon>
        <taxon>Candidatus Iainarchaeaceae</taxon>
        <taxon>Candidatus Iainarchaeum</taxon>
    </lineage>
</organism>
<evidence type="ECO:0000313" key="1">
    <source>
        <dbReference type="EMBL" id="HIH16111.1"/>
    </source>
</evidence>
<dbReference type="SUPFAM" id="SSF100950">
    <property type="entry name" value="NagB/RpiA/CoA transferase-like"/>
    <property type="match status" value="1"/>
</dbReference>
<dbReference type="Proteomes" id="UP000564964">
    <property type="component" value="Unassembled WGS sequence"/>
</dbReference>
<comment type="caution">
    <text evidence="1">The sequence shown here is derived from an EMBL/GenBank/DDBJ whole genome shotgun (WGS) entry which is preliminary data.</text>
</comment>
<dbReference type="InterPro" id="IPR027363">
    <property type="entry name" value="M1Pi_N"/>
</dbReference>
<dbReference type="Gene3D" id="1.20.120.420">
    <property type="entry name" value="translation initiation factor eif-2b, domain 1"/>
    <property type="match status" value="1"/>
</dbReference>
<gene>
    <name evidence="1" type="ORF">HA252_01770</name>
</gene>
<sequence>MPGNRFKSIVRDIKCLKIQGASQVRKWAMKALRWSVRDSRARSLEAFRRELKGNAVTLLRTRPTEPELRTSLRIFLQQANTGSPTV</sequence>
<name>A0A7J4JEB8_9ARCH</name>
<dbReference type="EMBL" id="DUGH01000039">
    <property type="protein sequence ID" value="HIH16111.1"/>
    <property type="molecule type" value="Genomic_DNA"/>
</dbReference>
<feature type="non-terminal residue" evidence="1">
    <location>
        <position position="86"/>
    </location>
</feature>
<evidence type="ECO:0000313" key="2">
    <source>
        <dbReference type="Proteomes" id="UP000564964"/>
    </source>
</evidence>
<protein>
    <submittedName>
        <fullName evidence="1">Uncharacterized protein</fullName>
    </submittedName>
</protein>
<reference evidence="2" key="1">
    <citation type="journal article" date="2020" name="bioRxiv">
        <title>A rank-normalized archaeal taxonomy based on genome phylogeny resolves widespread incomplete and uneven classifications.</title>
        <authorList>
            <person name="Rinke C."/>
            <person name="Chuvochina M."/>
            <person name="Mussig A.J."/>
            <person name="Chaumeil P.-A."/>
            <person name="Waite D.W."/>
            <person name="Whitman W.B."/>
            <person name="Parks D.H."/>
            <person name="Hugenholtz P."/>
        </authorList>
    </citation>
    <scope>NUCLEOTIDE SEQUENCE [LARGE SCALE GENOMIC DNA]</scope>
</reference>